<dbReference type="InterPro" id="IPR045417">
    <property type="entry name" value="DUF5898"/>
</dbReference>
<evidence type="ECO:0000259" key="1">
    <source>
        <dbReference type="Pfam" id="PF19250"/>
    </source>
</evidence>
<dbReference type="PANTHER" id="PTHR34871">
    <property type="entry name" value="DUF5898 DOMAIN-CONTAINING PROTEIN"/>
    <property type="match status" value="1"/>
</dbReference>
<sequence length="436" mass="47598">MATMGRRPRTAAVPRAAPALLDGAIADARRHLQKARSGDPTTCVLSALSAILRERHPNKNGPRAFCGADGLFAMCVNAIGLGLETHRAASHGSRLVDGPHDRRYTGVVLVYTSADDHGDMGTVVFDWLMLLHVYRGVTNPVVVVVAAGVWRLFWCADRPPSNARDADAMEHFMDSTMFHVCSTRAYHVDDTSLARLLVSVFDDMAAALATVVGTITDERLPFVARVDSAGVSWVPLGMDDDNDCDNNGGDDNKHQTAKDRVGGDGDCFFLMTYLGAGLDGRAWACRSRGNAWHTGGCVLKFAHDDRQDHNTECAEVQPASLCREMYLWRSLWGVDEARVLHLVGRPALLMPFARPVTVTSNRGVLCVDPQTRAEVVGAIERMAAHGLCHNDLAWRHVGRIQRPDGRQQIVLFDLARVKAMSPAEAAVAMRSQLDLD</sequence>
<dbReference type="GeneID" id="36843759"/>
<dbReference type="Pfam" id="PF19250">
    <property type="entry name" value="DUF5898"/>
    <property type="match status" value="1"/>
</dbReference>
<accession>A0A2U7U847</accession>
<gene>
    <name evidence="2" type="ORF">pqer_cds_196</name>
</gene>
<dbReference type="KEGG" id="vg:36843759"/>
<reference evidence="2" key="1">
    <citation type="journal article" date="2018" name="Nat. Commun.">
        <title>Diversity and evolution of the emerging Pandoraviridae family.</title>
        <authorList>
            <person name="Legendre M."/>
            <person name="Fabre E."/>
            <person name="Poirot O."/>
            <person name="Jeudy S."/>
            <person name="Lartigue A."/>
            <person name="Alempic J.M."/>
            <person name="Beucher L."/>
            <person name="Philippe N."/>
            <person name="Bertaux L."/>
            <person name="Christo-Foroux E."/>
            <person name="Labadie K."/>
            <person name="Coute Y."/>
            <person name="Abergel C."/>
            <person name="Claverie J.M."/>
        </authorList>
    </citation>
    <scope>NUCLEOTIDE SEQUENCE [LARGE SCALE GENOMIC DNA]</scope>
    <source>
        <strain evidence="2">Quercus</strain>
    </source>
</reference>
<dbReference type="PANTHER" id="PTHR34871:SF1">
    <property type="entry name" value="DUF5898 DOMAIN-CONTAINING PROTEIN"/>
    <property type="match status" value="1"/>
</dbReference>
<name>A0A2U7U847_9VIRU</name>
<dbReference type="Proteomes" id="UP000248852">
    <property type="component" value="Segment"/>
</dbReference>
<protein>
    <recommendedName>
        <fullName evidence="1">DUF5898 domain-containing protein</fullName>
    </recommendedName>
</protein>
<organism evidence="2">
    <name type="scientific">Pandoravirus quercus</name>
    <dbReference type="NCBI Taxonomy" id="2107709"/>
    <lineage>
        <taxon>Viruses</taxon>
        <taxon>Pandoravirus</taxon>
    </lineage>
</organism>
<evidence type="ECO:0000313" key="2">
    <source>
        <dbReference type="EMBL" id="AVK74618.1"/>
    </source>
</evidence>
<feature type="domain" description="DUF5898" evidence="1">
    <location>
        <begin position="273"/>
        <end position="399"/>
    </location>
</feature>
<dbReference type="RefSeq" id="YP_009482887.1">
    <property type="nucleotide sequence ID" value="NC_037667.1"/>
</dbReference>
<proteinExistence type="predicted"/>
<dbReference type="EMBL" id="MG011689">
    <property type="protein sequence ID" value="AVK74618.1"/>
    <property type="molecule type" value="Genomic_DNA"/>
</dbReference>